<evidence type="ECO:0000259" key="2">
    <source>
        <dbReference type="PROSITE" id="PS50943"/>
    </source>
</evidence>
<dbReference type="Gene3D" id="1.10.260.40">
    <property type="entry name" value="lambda repressor-like DNA-binding domains"/>
    <property type="match status" value="1"/>
</dbReference>
<dbReference type="Proteomes" id="UP000580568">
    <property type="component" value="Unassembled WGS sequence"/>
</dbReference>
<dbReference type="PANTHER" id="PTHR10098">
    <property type="entry name" value="RAPSYN-RELATED"/>
    <property type="match status" value="1"/>
</dbReference>
<dbReference type="GO" id="GO:0003677">
    <property type="term" value="F:DNA binding"/>
    <property type="evidence" value="ECO:0007669"/>
    <property type="project" value="InterPro"/>
</dbReference>
<accession>A0A6V8SNS9</accession>
<feature type="repeat" description="TPR" evidence="1">
    <location>
        <begin position="157"/>
        <end position="190"/>
    </location>
</feature>
<evidence type="ECO:0000256" key="1">
    <source>
        <dbReference type="PROSITE-ProRule" id="PRU00339"/>
    </source>
</evidence>
<dbReference type="SMART" id="SM00028">
    <property type="entry name" value="TPR"/>
    <property type="match status" value="6"/>
</dbReference>
<feature type="domain" description="HTH cro/C1-type" evidence="2">
    <location>
        <begin position="10"/>
        <end position="57"/>
    </location>
</feature>
<keyword evidence="4" id="KW-1185">Reference proteome</keyword>
<reference evidence="3 4" key="1">
    <citation type="submission" date="2020-07" db="EMBL/GenBank/DDBJ databases">
        <title>A new beta-1,3-glucan-decomposing anaerobic bacterium isolated from anoxic soil subjected to biological soil disinfestation.</title>
        <authorList>
            <person name="Ueki A."/>
            <person name="Tonouchi A."/>
        </authorList>
    </citation>
    <scope>NUCLEOTIDE SEQUENCE [LARGE SCALE GENOMIC DNA]</scope>
    <source>
        <strain evidence="3 4">TW1</strain>
    </source>
</reference>
<protein>
    <recommendedName>
        <fullName evidence="2">HTH cro/C1-type domain-containing protein</fullName>
    </recommendedName>
</protein>
<dbReference type="Pfam" id="PF13181">
    <property type="entry name" value="TPR_8"/>
    <property type="match status" value="2"/>
</dbReference>
<gene>
    <name evidence="3" type="ORF">bsdtw1_04578</name>
</gene>
<dbReference type="SUPFAM" id="SSF48452">
    <property type="entry name" value="TPR-like"/>
    <property type="match status" value="2"/>
</dbReference>
<dbReference type="PANTHER" id="PTHR10098:SF108">
    <property type="entry name" value="TETRATRICOPEPTIDE REPEAT PROTEIN 28"/>
    <property type="match status" value="1"/>
</dbReference>
<evidence type="ECO:0000313" key="4">
    <source>
        <dbReference type="Proteomes" id="UP000580568"/>
    </source>
</evidence>
<dbReference type="RefSeq" id="WP_183279655.1">
    <property type="nucleotide sequence ID" value="NZ_BLZR01000001.1"/>
</dbReference>
<dbReference type="SUPFAM" id="SSF47413">
    <property type="entry name" value="lambda repressor-like DNA-binding domains"/>
    <property type="match status" value="1"/>
</dbReference>
<name>A0A6V8SNS9_9CLOT</name>
<dbReference type="InterPro" id="IPR010982">
    <property type="entry name" value="Lambda_DNA-bd_dom_sf"/>
</dbReference>
<organism evidence="3 4">
    <name type="scientific">Clostridium fungisolvens</name>
    <dbReference type="NCBI Taxonomy" id="1604897"/>
    <lineage>
        <taxon>Bacteria</taxon>
        <taxon>Bacillati</taxon>
        <taxon>Bacillota</taxon>
        <taxon>Clostridia</taxon>
        <taxon>Eubacteriales</taxon>
        <taxon>Clostridiaceae</taxon>
        <taxon>Clostridium</taxon>
    </lineage>
</organism>
<dbReference type="Gene3D" id="1.25.40.10">
    <property type="entry name" value="Tetratricopeptide repeat domain"/>
    <property type="match status" value="2"/>
</dbReference>
<keyword evidence="1" id="KW-0802">TPR repeat</keyword>
<comment type="caution">
    <text evidence="3">The sequence shown here is derived from an EMBL/GenBank/DDBJ whole genome shotgun (WGS) entry which is preliminary data.</text>
</comment>
<dbReference type="InterPro" id="IPR011990">
    <property type="entry name" value="TPR-like_helical_dom_sf"/>
</dbReference>
<dbReference type="PROSITE" id="PS50943">
    <property type="entry name" value="HTH_CROC1"/>
    <property type="match status" value="1"/>
</dbReference>
<dbReference type="AlphaFoldDB" id="A0A6V8SNS9"/>
<evidence type="ECO:0000313" key="3">
    <source>
        <dbReference type="EMBL" id="GFP78356.1"/>
    </source>
</evidence>
<dbReference type="PROSITE" id="PS50005">
    <property type="entry name" value="TPR"/>
    <property type="match status" value="2"/>
</dbReference>
<dbReference type="CDD" id="cd00093">
    <property type="entry name" value="HTH_XRE"/>
    <property type="match status" value="1"/>
</dbReference>
<dbReference type="InterPro" id="IPR019734">
    <property type="entry name" value="TPR_rpt"/>
</dbReference>
<dbReference type="SMART" id="SM00530">
    <property type="entry name" value="HTH_XRE"/>
    <property type="match status" value="1"/>
</dbReference>
<dbReference type="InterPro" id="IPR001387">
    <property type="entry name" value="Cro/C1-type_HTH"/>
</dbReference>
<proteinExistence type="predicted"/>
<feature type="repeat" description="TPR" evidence="1">
    <location>
        <begin position="275"/>
        <end position="308"/>
    </location>
</feature>
<dbReference type="EMBL" id="BLZR01000001">
    <property type="protein sequence ID" value="GFP78356.1"/>
    <property type="molecule type" value="Genomic_DNA"/>
</dbReference>
<sequence length="427" mass="50179">MNFYDPGAKIRLMRKRFHMNQSELEDSNMTRAFISMMESGKRRVSKSSSKILAEKFNDKGREVGLELKLDDDYFSREPHEDARVYCSNELMKDNNRHGQFEELLFISTEFNLDDITAEIYKKDADKYLEEVDYSKAFINYSNSLGKLKELKLKELQTYVYKQMGVCKLKRNEYDDAIFYFNQAMYYAKDLGDEACFVDASYNLALTYFDMQKYNESIEILDKYIVFNDNIERGLKIDSRVLKANSFYKLGKRKEAVDDYFLIIQELSEGEQYLLAMLYSNLGEYYYESGELQESIKYINLAQKIKNRTDKKTLPYVLNIKGKVFFKQGLVDESMMIMELAMNMAEEYSNYSILFETYKDLINIYESIEDIEKIKDTSLNFLSILDKNSIDDGRKYALTKLVEVELRRSNTEEAIKLLAQLGNAIENN</sequence>